<sequence>MARHLFFAITLIGIGVLLNSPAEAVTDAAQCEDQTANCVGRCANPNGGTGQNKCMLYCGRQVTRCLIRAYHATRQW</sequence>
<reference evidence="2 3" key="1">
    <citation type="submission" date="2016-11" db="EMBL/GenBank/DDBJ databases">
        <authorList>
            <person name="Jaros S."/>
            <person name="Januszkiewicz K."/>
            <person name="Wedrychowicz H."/>
        </authorList>
    </citation>
    <scope>NUCLEOTIDE SEQUENCE [LARGE SCALE GENOMIC DNA]</scope>
    <source>
        <strain evidence="2 3">GAS242</strain>
    </source>
</reference>
<organism evidence="2 3">
    <name type="scientific">Bradyrhizobium erythrophlei</name>
    <dbReference type="NCBI Taxonomy" id="1437360"/>
    <lineage>
        <taxon>Bacteria</taxon>
        <taxon>Pseudomonadati</taxon>
        <taxon>Pseudomonadota</taxon>
        <taxon>Alphaproteobacteria</taxon>
        <taxon>Hyphomicrobiales</taxon>
        <taxon>Nitrobacteraceae</taxon>
        <taxon>Bradyrhizobium</taxon>
    </lineage>
</organism>
<protein>
    <submittedName>
        <fullName evidence="2">Uncharacterized protein</fullName>
    </submittedName>
</protein>
<proteinExistence type="predicted"/>
<evidence type="ECO:0000313" key="3">
    <source>
        <dbReference type="Proteomes" id="UP000190675"/>
    </source>
</evidence>
<dbReference type="EMBL" id="LT670818">
    <property type="protein sequence ID" value="SHG87338.1"/>
    <property type="molecule type" value="Genomic_DNA"/>
</dbReference>
<evidence type="ECO:0000313" key="2">
    <source>
        <dbReference type="EMBL" id="SHG87338.1"/>
    </source>
</evidence>
<evidence type="ECO:0000256" key="1">
    <source>
        <dbReference type="SAM" id="SignalP"/>
    </source>
</evidence>
<gene>
    <name evidence="2" type="ORF">SAMN05444169_4571</name>
</gene>
<keyword evidence="1" id="KW-0732">Signal</keyword>
<dbReference type="AlphaFoldDB" id="A0A1M5NCV0"/>
<accession>A0A1M5NCV0</accession>
<name>A0A1M5NCV0_9BRAD</name>
<dbReference type="Proteomes" id="UP000190675">
    <property type="component" value="Chromosome I"/>
</dbReference>
<feature type="signal peptide" evidence="1">
    <location>
        <begin position="1"/>
        <end position="24"/>
    </location>
</feature>
<feature type="chain" id="PRO_5012906375" evidence="1">
    <location>
        <begin position="25"/>
        <end position="76"/>
    </location>
</feature>